<sequence>MFDSDSYHLWHGNAPMEDFFRTSDPDMFLVGGAGSRVRDAAGREYLDARSSMWNVTLGYSCEPVKAAMRAQLDVLPSGTVMRYEHPTRIAVEYAARLAAALPGPLDHIRFGNTGSQMTEAAAMLSRFHRRMTGEPERTHVVTVKGSYHGTGPLATALTGEEVFHRFSAPLDPFVRTAPTPDFTDGGDDPARPVLDLVDQIGAERVTAVMVEPVLGTFVQPVPHRYLDALLAGCRARGVHVIADEITTGAGRAGSMTVSERLGSVPDMVVLGKGLSAGYFPLAALAVSRPIYDALAGSEHRVGFLNGSTTDGHPIGMAAGAAVLDVITAPGFFEDVRERAAFLRNALREGLSDIPAVRAVGGEGMMIGIELAYRDGTPWSLTDTNRLRLACRDGGLLTSFSVGVLPLMPTLVIDPADCADLVALLGKALRDFRPGKPA</sequence>
<comment type="caution">
    <text evidence="4">The sequence shown here is derived from an EMBL/GenBank/DDBJ whole genome shotgun (WGS) entry which is preliminary data.</text>
</comment>
<organism evidence="4 5">
    <name type="scientific">Saccharothrix xinjiangensis</name>
    <dbReference type="NCBI Taxonomy" id="204798"/>
    <lineage>
        <taxon>Bacteria</taxon>
        <taxon>Bacillati</taxon>
        <taxon>Actinomycetota</taxon>
        <taxon>Actinomycetes</taxon>
        <taxon>Pseudonocardiales</taxon>
        <taxon>Pseudonocardiaceae</taxon>
        <taxon>Saccharothrix</taxon>
    </lineage>
</organism>
<keyword evidence="5" id="KW-1185">Reference proteome</keyword>
<evidence type="ECO:0000313" key="4">
    <source>
        <dbReference type="EMBL" id="MFC5056551.1"/>
    </source>
</evidence>
<proteinExistence type="inferred from homology"/>
<dbReference type="PANTHER" id="PTHR43094">
    <property type="entry name" value="AMINOTRANSFERASE"/>
    <property type="match status" value="1"/>
</dbReference>
<evidence type="ECO:0000256" key="2">
    <source>
        <dbReference type="ARBA" id="ARBA00022898"/>
    </source>
</evidence>
<dbReference type="InterPro" id="IPR005814">
    <property type="entry name" value="Aminotrans_3"/>
</dbReference>
<comment type="similarity">
    <text evidence="1 3">Belongs to the class-III pyridoxal-phosphate-dependent aminotransferase family.</text>
</comment>
<dbReference type="InterPro" id="IPR015422">
    <property type="entry name" value="PyrdxlP-dep_Trfase_small"/>
</dbReference>
<reference evidence="5" key="1">
    <citation type="journal article" date="2019" name="Int. J. Syst. Evol. Microbiol.">
        <title>The Global Catalogue of Microorganisms (GCM) 10K type strain sequencing project: providing services to taxonomists for standard genome sequencing and annotation.</title>
        <authorList>
            <consortium name="The Broad Institute Genomics Platform"/>
            <consortium name="The Broad Institute Genome Sequencing Center for Infectious Disease"/>
            <person name="Wu L."/>
            <person name="Ma J."/>
        </authorList>
    </citation>
    <scope>NUCLEOTIDE SEQUENCE [LARGE SCALE GENOMIC DNA]</scope>
    <source>
        <strain evidence="5">KCTC 12848</strain>
    </source>
</reference>
<evidence type="ECO:0000313" key="5">
    <source>
        <dbReference type="Proteomes" id="UP001595833"/>
    </source>
</evidence>
<dbReference type="Pfam" id="PF00202">
    <property type="entry name" value="Aminotran_3"/>
    <property type="match status" value="1"/>
</dbReference>
<dbReference type="SUPFAM" id="SSF53383">
    <property type="entry name" value="PLP-dependent transferases"/>
    <property type="match status" value="1"/>
</dbReference>
<evidence type="ECO:0000256" key="1">
    <source>
        <dbReference type="ARBA" id="ARBA00008954"/>
    </source>
</evidence>
<name>A0ABV9Y1Z2_9PSEU</name>
<keyword evidence="2 3" id="KW-0663">Pyridoxal phosphate</keyword>
<dbReference type="EMBL" id="JBHSJB010000022">
    <property type="protein sequence ID" value="MFC5056551.1"/>
    <property type="molecule type" value="Genomic_DNA"/>
</dbReference>
<evidence type="ECO:0000256" key="3">
    <source>
        <dbReference type="RuleBase" id="RU003560"/>
    </source>
</evidence>
<dbReference type="Proteomes" id="UP001595833">
    <property type="component" value="Unassembled WGS sequence"/>
</dbReference>
<dbReference type="Gene3D" id="3.40.640.10">
    <property type="entry name" value="Type I PLP-dependent aspartate aminotransferase-like (Major domain)"/>
    <property type="match status" value="1"/>
</dbReference>
<dbReference type="PANTHER" id="PTHR43094:SF1">
    <property type="entry name" value="AMINOTRANSFERASE CLASS-III"/>
    <property type="match status" value="1"/>
</dbReference>
<dbReference type="InterPro" id="IPR015424">
    <property type="entry name" value="PyrdxlP-dep_Trfase"/>
</dbReference>
<dbReference type="GO" id="GO:0008483">
    <property type="term" value="F:transaminase activity"/>
    <property type="evidence" value="ECO:0007669"/>
    <property type="project" value="UniProtKB-KW"/>
</dbReference>
<dbReference type="PROSITE" id="PS00600">
    <property type="entry name" value="AA_TRANSFER_CLASS_3"/>
    <property type="match status" value="1"/>
</dbReference>
<dbReference type="InterPro" id="IPR049704">
    <property type="entry name" value="Aminotrans_3_PPA_site"/>
</dbReference>
<accession>A0ABV9Y1Z2</accession>
<keyword evidence="4" id="KW-0032">Aminotransferase</keyword>
<dbReference type="InterPro" id="IPR015421">
    <property type="entry name" value="PyrdxlP-dep_Trfase_major"/>
</dbReference>
<keyword evidence="4" id="KW-0808">Transferase</keyword>
<dbReference type="CDD" id="cd00610">
    <property type="entry name" value="OAT_like"/>
    <property type="match status" value="1"/>
</dbReference>
<protein>
    <submittedName>
        <fullName evidence="4">Aspartate aminotransferase family protein</fullName>
    </submittedName>
</protein>
<gene>
    <name evidence="4" type="ORF">ACFPFM_22725</name>
</gene>
<dbReference type="Gene3D" id="3.90.1150.10">
    <property type="entry name" value="Aspartate Aminotransferase, domain 1"/>
    <property type="match status" value="1"/>
</dbReference>
<dbReference type="RefSeq" id="WP_344042154.1">
    <property type="nucleotide sequence ID" value="NZ_BAAAKE010000032.1"/>
</dbReference>